<name>A0A3S4GN57_9RHOB</name>
<reference evidence="3 4" key="1">
    <citation type="submission" date="2018-12" db="EMBL/GenBank/DDBJ databases">
        <authorList>
            <person name="Criscuolo A."/>
        </authorList>
    </citation>
    <scope>NUCLEOTIDE SEQUENCE [LARGE SCALE GENOMIC DNA]</scope>
    <source>
        <strain evidence="3">ACIP1116241</strain>
    </source>
</reference>
<dbReference type="OrthoDB" id="5197601at2"/>
<feature type="domain" description="Fumarylacetoacetase-like C-terminal" evidence="2">
    <location>
        <begin position="28"/>
        <end position="229"/>
    </location>
</feature>
<dbReference type="EMBL" id="UZWE01000012">
    <property type="protein sequence ID" value="VDS06904.1"/>
    <property type="molecule type" value="Genomic_DNA"/>
</dbReference>
<evidence type="ECO:0000313" key="4">
    <source>
        <dbReference type="Proteomes" id="UP000270743"/>
    </source>
</evidence>
<keyword evidence="1" id="KW-0479">Metal-binding</keyword>
<dbReference type="Gene3D" id="3.90.850.10">
    <property type="entry name" value="Fumarylacetoacetase-like, C-terminal domain"/>
    <property type="match status" value="1"/>
</dbReference>
<dbReference type="Pfam" id="PF01557">
    <property type="entry name" value="FAA_hydrolase"/>
    <property type="match status" value="1"/>
</dbReference>
<dbReference type="GO" id="GO:0018773">
    <property type="term" value="F:acetylpyruvate hydrolase activity"/>
    <property type="evidence" value="ECO:0007669"/>
    <property type="project" value="TreeGrafter"/>
</dbReference>
<dbReference type="PANTHER" id="PTHR11820:SF90">
    <property type="entry name" value="FLUTATHIONE S-TRANSFERASE"/>
    <property type="match status" value="1"/>
</dbReference>
<evidence type="ECO:0000256" key="1">
    <source>
        <dbReference type="ARBA" id="ARBA00022723"/>
    </source>
</evidence>
<dbReference type="InterPro" id="IPR036663">
    <property type="entry name" value="Fumarylacetoacetase_C_sf"/>
</dbReference>
<dbReference type="InterPro" id="IPR011234">
    <property type="entry name" value="Fumarylacetoacetase-like_C"/>
</dbReference>
<dbReference type="SUPFAM" id="SSF56529">
    <property type="entry name" value="FAH"/>
    <property type="match status" value="1"/>
</dbReference>
<evidence type="ECO:0000313" key="3">
    <source>
        <dbReference type="EMBL" id="VDS06904.1"/>
    </source>
</evidence>
<dbReference type="AlphaFoldDB" id="A0A3S4GN57"/>
<dbReference type="RefSeq" id="WP_126152631.1">
    <property type="nucleotide sequence ID" value="NZ_UZWE01000012.1"/>
</dbReference>
<dbReference type="Proteomes" id="UP000270743">
    <property type="component" value="Unassembled WGS sequence"/>
</dbReference>
<protein>
    <submittedName>
        <fullName evidence="3">Fumarylpyruvate hydrolase</fullName>
        <ecNumber evidence="3">3.7.1.20</ecNumber>
    </submittedName>
</protein>
<proteinExistence type="predicted"/>
<organism evidence="3 4">
    <name type="scientific">Paracoccus haematequi</name>
    <dbReference type="NCBI Taxonomy" id="2491866"/>
    <lineage>
        <taxon>Bacteria</taxon>
        <taxon>Pseudomonadati</taxon>
        <taxon>Pseudomonadota</taxon>
        <taxon>Alphaproteobacteria</taxon>
        <taxon>Rhodobacterales</taxon>
        <taxon>Paracoccaceae</taxon>
        <taxon>Paracoccus</taxon>
    </lineage>
</organism>
<dbReference type="EC" id="3.7.1.20" evidence="3"/>
<gene>
    <name evidence="3" type="primary">nagK</name>
    <name evidence="3" type="ORF">PARHAE_00075</name>
</gene>
<evidence type="ECO:0000259" key="2">
    <source>
        <dbReference type="Pfam" id="PF01557"/>
    </source>
</evidence>
<keyword evidence="4" id="KW-1185">Reference proteome</keyword>
<dbReference type="PANTHER" id="PTHR11820">
    <property type="entry name" value="ACYLPYRUVASE"/>
    <property type="match status" value="1"/>
</dbReference>
<keyword evidence="3" id="KW-0378">Hydrolase</keyword>
<dbReference type="GO" id="GO:0034545">
    <property type="term" value="F:fumarylpyruvate hydrolase activity"/>
    <property type="evidence" value="ECO:0007669"/>
    <property type="project" value="UniProtKB-EC"/>
</dbReference>
<accession>A0A3S4GN57</accession>
<dbReference type="GO" id="GO:0046872">
    <property type="term" value="F:metal ion binding"/>
    <property type="evidence" value="ECO:0007669"/>
    <property type="project" value="UniProtKB-KW"/>
</dbReference>
<sequence length="229" mass="24167">MSDFVIPPAAIPSVPVSGDSRRFPVRRIFCVGRNYADHAREMGHDPDREPPFFFGKPADALLTDGGDLPYPPQTGDLHFEAELVVALGGGGTDIAPGDAQGLIWGYAAGNDFTRRDLQAVAKKAGRPWDLAKGFDLSAACGRLHPAAQTGPLDRGRIALTVDGDLRQDGDLSQMIWPVADVIAHLSQSVRLAAGDLIFAGTPAGVGAVARGQVVKVEIEGLTPLVTRVV</sequence>
<keyword evidence="3" id="KW-0670">Pyruvate</keyword>